<evidence type="ECO:0000313" key="1">
    <source>
        <dbReference type="EMBL" id="DAE23410.1"/>
    </source>
</evidence>
<dbReference type="EMBL" id="BK015753">
    <property type="protein sequence ID" value="DAE23410.1"/>
    <property type="molecule type" value="Genomic_DNA"/>
</dbReference>
<name>A0A8S5QWQ8_9CAUD</name>
<reference evidence="1" key="1">
    <citation type="journal article" date="2021" name="Proc. Natl. Acad. Sci. U.S.A.">
        <title>A Catalog of Tens of Thousands of Viruses from Human Metagenomes Reveals Hidden Associations with Chronic Diseases.</title>
        <authorList>
            <person name="Tisza M.J."/>
            <person name="Buck C.B."/>
        </authorList>
    </citation>
    <scope>NUCLEOTIDE SEQUENCE</scope>
    <source>
        <strain evidence="1">CtcuE16</strain>
    </source>
</reference>
<sequence length="338" mass="36399">MANAIALFKKYTDLLDDVYKAASCSSVLDMDGSLVQAGANANEIIIPKISMDGLADYSRNGGYVQGNVEITNETVKFNYDRGRKFSVDAMDNEETAGLAFGKLASEFIRTKAVPEMDAVRFASYAAINGIGSKTETISGAEAFVDSVREGVNVLDEAEVPADGRYLFVTPTLYNAAQSLYSYVSKSVLEGFAGIIKVPQSRFWTAVSLLNGTSSGEEIGGFKKAEAVYEVTTSQPDDWSTNYKDYYTVSDGVYSPVTGNSAPGWATGKYYKQTSAGGAPINFMIVHKPAVIQFGKHTVSKVISPDANPDADAYIFSYRAYGLTDAYENKAAGIYCSHA</sequence>
<organism evidence="1">
    <name type="scientific">Siphoviridae sp. ctcuE16</name>
    <dbReference type="NCBI Taxonomy" id="2826397"/>
    <lineage>
        <taxon>Viruses</taxon>
        <taxon>Duplodnaviria</taxon>
        <taxon>Heunggongvirae</taxon>
        <taxon>Uroviricota</taxon>
        <taxon>Caudoviricetes</taxon>
    </lineage>
</organism>
<proteinExistence type="predicted"/>
<accession>A0A8S5QWQ8</accession>
<protein>
    <submittedName>
        <fullName evidence="1">Major capsid protein</fullName>
    </submittedName>
</protein>